<sequence>MSLNEDENYREFLKVIQLRDRLLADPSKQNDTNMKRLKIEKRLRQSYNENSDCTVNARQGRYDLISEENLKELYTPVAQLSQAFVENYKSRRQRELENASRESRGSKTLGTKPVSQNNESNVTEPNPENIMNLNQFIQQYQKNDTVDSNTEPQPVDAQAQLQFLQNIVHLQNQQQARLMQTQAAINNGMSIPFQTLEQLQLSLAQQQQLQQLQLQPQFYPQHMMTHPPPPPMTSPPPPPPPPPTMDHTTSNQNPPLQPVKTNQKKRNKNKNKGKSNQQNQPQLPAVQELEY</sequence>
<dbReference type="AlphaFoldDB" id="A0A9P8PMN8"/>
<organism evidence="2 3">
    <name type="scientific">Wickerhamomyces pijperi</name>
    <name type="common">Yeast</name>
    <name type="synonym">Pichia pijperi</name>
    <dbReference type="NCBI Taxonomy" id="599730"/>
    <lineage>
        <taxon>Eukaryota</taxon>
        <taxon>Fungi</taxon>
        <taxon>Dikarya</taxon>
        <taxon>Ascomycota</taxon>
        <taxon>Saccharomycotina</taxon>
        <taxon>Saccharomycetes</taxon>
        <taxon>Phaffomycetales</taxon>
        <taxon>Wickerhamomycetaceae</taxon>
        <taxon>Wickerhamomyces</taxon>
    </lineage>
</organism>
<feature type="region of interest" description="Disordered" evidence="1">
    <location>
        <begin position="220"/>
        <end position="291"/>
    </location>
</feature>
<gene>
    <name evidence="2" type="ORF">WICPIJ_009393</name>
</gene>
<evidence type="ECO:0000313" key="3">
    <source>
        <dbReference type="Proteomes" id="UP000774326"/>
    </source>
</evidence>
<evidence type="ECO:0000313" key="2">
    <source>
        <dbReference type="EMBL" id="KAH3674948.1"/>
    </source>
</evidence>
<proteinExistence type="predicted"/>
<feature type="compositionally biased region" description="Polar residues" evidence="1">
    <location>
        <begin position="106"/>
        <end position="128"/>
    </location>
</feature>
<feature type="compositionally biased region" description="Pro residues" evidence="1">
    <location>
        <begin position="226"/>
        <end position="244"/>
    </location>
</feature>
<dbReference type="EMBL" id="JAEUBG010005439">
    <property type="protein sequence ID" value="KAH3674948.1"/>
    <property type="molecule type" value="Genomic_DNA"/>
</dbReference>
<evidence type="ECO:0000256" key="1">
    <source>
        <dbReference type="SAM" id="MobiDB-lite"/>
    </source>
</evidence>
<dbReference type="OrthoDB" id="10629983at2759"/>
<name>A0A9P8PMN8_WICPI</name>
<keyword evidence="3" id="KW-1185">Reference proteome</keyword>
<dbReference type="Proteomes" id="UP000774326">
    <property type="component" value="Unassembled WGS sequence"/>
</dbReference>
<feature type="region of interest" description="Disordered" evidence="1">
    <location>
        <begin position="94"/>
        <end position="128"/>
    </location>
</feature>
<reference evidence="2" key="1">
    <citation type="journal article" date="2021" name="Open Biol.">
        <title>Shared evolutionary footprints suggest mitochondrial oxidative damage underlies multiple complex I losses in fungi.</title>
        <authorList>
            <person name="Schikora-Tamarit M.A."/>
            <person name="Marcet-Houben M."/>
            <person name="Nosek J."/>
            <person name="Gabaldon T."/>
        </authorList>
    </citation>
    <scope>NUCLEOTIDE SEQUENCE</scope>
    <source>
        <strain evidence="2">CBS2887</strain>
    </source>
</reference>
<feature type="compositionally biased region" description="Basic and acidic residues" evidence="1">
    <location>
        <begin position="94"/>
        <end position="105"/>
    </location>
</feature>
<accession>A0A9P8PMN8</accession>
<protein>
    <submittedName>
        <fullName evidence="2">Uncharacterized protein</fullName>
    </submittedName>
</protein>
<comment type="caution">
    <text evidence="2">The sequence shown here is derived from an EMBL/GenBank/DDBJ whole genome shotgun (WGS) entry which is preliminary data.</text>
</comment>
<reference evidence="2" key="2">
    <citation type="submission" date="2021-01" db="EMBL/GenBank/DDBJ databases">
        <authorList>
            <person name="Schikora-Tamarit M.A."/>
        </authorList>
    </citation>
    <scope>NUCLEOTIDE SEQUENCE</scope>
    <source>
        <strain evidence="2">CBS2887</strain>
    </source>
</reference>
<feature type="compositionally biased region" description="Basic residues" evidence="1">
    <location>
        <begin position="262"/>
        <end position="273"/>
    </location>
</feature>